<gene>
    <name evidence="2" type="ORF">K435DRAFT_811754</name>
    <name evidence="1" type="ORF">K435DRAFT_812213</name>
</gene>
<dbReference type="EMBL" id="ML180360">
    <property type="protein sequence ID" value="THU77704.1"/>
    <property type="molecule type" value="Genomic_DNA"/>
</dbReference>
<sequence length="163" mass="18471">MAFACRPSERSSHLPCKRPQELEELYGQKEIVVPRRGLPVLLVFSSRHSSYSAQTLGSRLVSFGSGLMRQRLSWLSLLYNGLCIPYETPVVVYPSQTTVFRPVGFSQSEYFPESYILHVNVRTAIALIGGKKGYLLELWSWVRQLSTAPFELSRTRPSELSNS</sequence>
<name>A0A4S8KPR9_DENBC</name>
<protein>
    <submittedName>
        <fullName evidence="1">Uncharacterized protein</fullName>
    </submittedName>
</protein>
<evidence type="ECO:0000313" key="2">
    <source>
        <dbReference type="EMBL" id="THU78206.1"/>
    </source>
</evidence>
<dbReference type="AlphaFoldDB" id="A0A4S8KPR9"/>
<evidence type="ECO:0000313" key="1">
    <source>
        <dbReference type="EMBL" id="THU77704.1"/>
    </source>
</evidence>
<dbReference type="Proteomes" id="UP000297245">
    <property type="component" value="Unassembled WGS sequence"/>
</dbReference>
<dbReference type="EMBL" id="ML180241">
    <property type="protein sequence ID" value="THU78206.1"/>
    <property type="molecule type" value="Genomic_DNA"/>
</dbReference>
<reference evidence="1 3" key="1">
    <citation type="journal article" date="2019" name="Nat. Ecol. Evol.">
        <title>Megaphylogeny resolves global patterns of mushroom evolution.</title>
        <authorList>
            <person name="Varga T."/>
            <person name="Krizsan K."/>
            <person name="Foldi C."/>
            <person name="Dima B."/>
            <person name="Sanchez-Garcia M."/>
            <person name="Sanchez-Ramirez S."/>
            <person name="Szollosi G.J."/>
            <person name="Szarkandi J.G."/>
            <person name="Papp V."/>
            <person name="Albert L."/>
            <person name="Andreopoulos W."/>
            <person name="Angelini C."/>
            <person name="Antonin V."/>
            <person name="Barry K.W."/>
            <person name="Bougher N.L."/>
            <person name="Buchanan P."/>
            <person name="Buyck B."/>
            <person name="Bense V."/>
            <person name="Catcheside P."/>
            <person name="Chovatia M."/>
            <person name="Cooper J."/>
            <person name="Damon W."/>
            <person name="Desjardin D."/>
            <person name="Finy P."/>
            <person name="Geml J."/>
            <person name="Haridas S."/>
            <person name="Hughes K."/>
            <person name="Justo A."/>
            <person name="Karasinski D."/>
            <person name="Kautmanova I."/>
            <person name="Kiss B."/>
            <person name="Kocsube S."/>
            <person name="Kotiranta H."/>
            <person name="LaButti K.M."/>
            <person name="Lechner B.E."/>
            <person name="Liimatainen K."/>
            <person name="Lipzen A."/>
            <person name="Lukacs Z."/>
            <person name="Mihaltcheva S."/>
            <person name="Morgado L.N."/>
            <person name="Niskanen T."/>
            <person name="Noordeloos M.E."/>
            <person name="Ohm R.A."/>
            <person name="Ortiz-Santana B."/>
            <person name="Ovrebo C."/>
            <person name="Racz N."/>
            <person name="Riley R."/>
            <person name="Savchenko A."/>
            <person name="Shiryaev A."/>
            <person name="Soop K."/>
            <person name="Spirin V."/>
            <person name="Szebenyi C."/>
            <person name="Tomsovsky M."/>
            <person name="Tulloss R.E."/>
            <person name="Uehling J."/>
            <person name="Grigoriev I.V."/>
            <person name="Vagvolgyi C."/>
            <person name="Papp T."/>
            <person name="Martin F.M."/>
            <person name="Miettinen O."/>
            <person name="Hibbett D.S."/>
            <person name="Nagy L.G."/>
        </authorList>
    </citation>
    <scope>NUCLEOTIDE SEQUENCE [LARGE SCALE GENOMIC DNA]</scope>
    <source>
        <strain evidence="1 3">CBS 962.96</strain>
    </source>
</reference>
<evidence type="ECO:0000313" key="3">
    <source>
        <dbReference type="Proteomes" id="UP000297245"/>
    </source>
</evidence>
<keyword evidence="3" id="KW-1185">Reference proteome</keyword>
<accession>A0A4S8KPR9</accession>
<proteinExistence type="predicted"/>
<organism evidence="1 3">
    <name type="scientific">Dendrothele bispora (strain CBS 962.96)</name>
    <dbReference type="NCBI Taxonomy" id="1314807"/>
    <lineage>
        <taxon>Eukaryota</taxon>
        <taxon>Fungi</taxon>
        <taxon>Dikarya</taxon>
        <taxon>Basidiomycota</taxon>
        <taxon>Agaricomycotina</taxon>
        <taxon>Agaricomycetes</taxon>
        <taxon>Agaricomycetidae</taxon>
        <taxon>Agaricales</taxon>
        <taxon>Agaricales incertae sedis</taxon>
        <taxon>Dendrothele</taxon>
    </lineage>
</organism>